<organism evidence="2 3">
    <name type="scientific">Agrocybe pediades</name>
    <dbReference type="NCBI Taxonomy" id="84607"/>
    <lineage>
        <taxon>Eukaryota</taxon>
        <taxon>Fungi</taxon>
        <taxon>Dikarya</taxon>
        <taxon>Basidiomycota</taxon>
        <taxon>Agaricomycotina</taxon>
        <taxon>Agaricomycetes</taxon>
        <taxon>Agaricomycetidae</taxon>
        <taxon>Agaricales</taxon>
        <taxon>Agaricineae</taxon>
        <taxon>Strophariaceae</taxon>
        <taxon>Agrocybe</taxon>
    </lineage>
</organism>
<feature type="transmembrane region" description="Helical" evidence="1">
    <location>
        <begin position="12"/>
        <end position="28"/>
    </location>
</feature>
<sequence>MRWTAPPDKREISLIFLSLAAYFFAYNIDASLQVIGIDRLATQGAVLSRLGIGKGNIAEDGRRPPGWRDALENEIFGDWTWGKNHVAGDGTERTQLKGSGRHGAMWLERPPVGKVDRRPLADGGVDDAALRWGDDIPTTKIVKQSPGYNILDNVFIFNGSVFLVTDEKNSLPDMSSMVASVGNGFGKWKIITTSVAHRLLGDYGGIIRGVSWLTADSHPHNSTLFALWRIYSSLDVGITSTGYTTLPPPRRLIFPHNRFFTDANPDFGDHWIRRRRVDTGFHPFLLKAAFPQLGMQYFEDCDDYHKMQVPYIYERLVVVDRGVSLKAISEGQPIFTPTFGLPASEHWWMPFLGEEEVTKANDKKVVTYLHTQSEQGGGRPSEEDNNALSNALSAMAKKNGYEYHMVSTQTSDTDWTDRMMTIVKSSVGYLVLSS</sequence>
<name>A0A8H4VSC8_9AGAR</name>
<keyword evidence="1" id="KW-0812">Transmembrane</keyword>
<dbReference type="EMBL" id="JAACJL010000018">
    <property type="protein sequence ID" value="KAF4618284.1"/>
    <property type="molecule type" value="Genomic_DNA"/>
</dbReference>
<keyword evidence="1" id="KW-0472">Membrane</keyword>
<keyword evidence="1" id="KW-1133">Transmembrane helix</keyword>
<comment type="caution">
    <text evidence="2">The sequence shown here is derived from an EMBL/GenBank/DDBJ whole genome shotgun (WGS) entry which is preliminary data.</text>
</comment>
<dbReference type="AlphaFoldDB" id="A0A8H4VSC8"/>
<accession>A0A8H4VSC8</accession>
<evidence type="ECO:0000256" key="1">
    <source>
        <dbReference type="SAM" id="Phobius"/>
    </source>
</evidence>
<evidence type="ECO:0000313" key="3">
    <source>
        <dbReference type="Proteomes" id="UP000521872"/>
    </source>
</evidence>
<keyword evidence="3" id="KW-1185">Reference proteome</keyword>
<evidence type="ECO:0000313" key="2">
    <source>
        <dbReference type="EMBL" id="KAF4618284.1"/>
    </source>
</evidence>
<dbReference type="Proteomes" id="UP000521872">
    <property type="component" value="Unassembled WGS sequence"/>
</dbReference>
<gene>
    <name evidence="2" type="ORF">D9613_011508</name>
</gene>
<reference evidence="2 3" key="1">
    <citation type="submission" date="2019-12" db="EMBL/GenBank/DDBJ databases">
        <authorList>
            <person name="Floudas D."/>
            <person name="Bentzer J."/>
            <person name="Ahren D."/>
            <person name="Johansson T."/>
            <person name="Persson P."/>
            <person name="Tunlid A."/>
        </authorList>
    </citation>
    <scope>NUCLEOTIDE SEQUENCE [LARGE SCALE GENOMIC DNA]</scope>
    <source>
        <strain evidence="2 3">CBS 102.39</strain>
    </source>
</reference>
<proteinExistence type="predicted"/>
<protein>
    <submittedName>
        <fullName evidence="2">Uncharacterized protein</fullName>
    </submittedName>
</protein>